<name>A0A172U1L8_9BACT</name>
<dbReference type="EMBL" id="CP011390">
    <property type="protein sequence ID" value="ANE52897.1"/>
    <property type="molecule type" value="Genomic_DNA"/>
</dbReference>
<evidence type="ECO:0008006" key="4">
    <source>
        <dbReference type="Google" id="ProtNLM"/>
    </source>
</evidence>
<keyword evidence="3" id="KW-1185">Reference proteome</keyword>
<dbReference type="RefSeq" id="WP_066408171.1">
    <property type="nucleotide sequence ID" value="NZ_CP011390.1"/>
</dbReference>
<protein>
    <recommendedName>
        <fullName evidence="4">DUF4251 domain-containing protein</fullName>
    </recommendedName>
</protein>
<feature type="signal peptide" evidence="1">
    <location>
        <begin position="1"/>
        <end position="19"/>
    </location>
</feature>
<dbReference type="KEGG" id="fla:SY85_22860"/>
<dbReference type="OrthoDB" id="852824at2"/>
<evidence type="ECO:0000256" key="1">
    <source>
        <dbReference type="SAM" id="SignalP"/>
    </source>
</evidence>
<proteinExistence type="predicted"/>
<dbReference type="Proteomes" id="UP000077177">
    <property type="component" value="Chromosome"/>
</dbReference>
<gene>
    <name evidence="2" type="ORF">SY85_22860</name>
</gene>
<reference evidence="3" key="1">
    <citation type="submission" date="2015-01" db="EMBL/GenBank/DDBJ databases">
        <title>Flavisolibacter sp./LCS9/ whole genome sequencing.</title>
        <authorList>
            <person name="Kim M.K."/>
            <person name="Srinivasan S."/>
            <person name="Lee J.-J."/>
        </authorList>
    </citation>
    <scope>NUCLEOTIDE SEQUENCE [LARGE SCALE GENOMIC DNA]</scope>
    <source>
        <strain evidence="3">LCS9</strain>
    </source>
</reference>
<dbReference type="STRING" id="1492898.SY85_22860"/>
<reference evidence="2 3" key="2">
    <citation type="journal article" date="2016" name="Int. J. Syst. Evol. Microbiol.">
        <title>Flavisolibacter tropicus sp. nov., isolated from tropical soil.</title>
        <authorList>
            <person name="Lee J.J."/>
            <person name="Kang M.S."/>
            <person name="Kim G.S."/>
            <person name="Lee C.S."/>
            <person name="Lim S."/>
            <person name="Lee J."/>
            <person name="Roh S.H."/>
            <person name="Kang H."/>
            <person name="Ha J.M."/>
            <person name="Bae S."/>
            <person name="Jung H.Y."/>
            <person name="Kim M.K."/>
        </authorList>
    </citation>
    <scope>NUCLEOTIDE SEQUENCE [LARGE SCALE GENOMIC DNA]</scope>
    <source>
        <strain evidence="2 3">LCS9</strain>
    </source>
</reference>
<accession>A0A172U1L8</accession>
<organism evidence="2 3">
    <name type="scientific">Flavisolibacter tropicus</name>
    <dbReference type="NCBI Taxonomy" id="1492898"/>
    <lineage>
        <taxon>Bacteria</taxon>
        <taxon>Pseudomonadati</taxon>
        <taxon>Bacteroidota</taxon>
        <taxon>Chitinophagia</taxon>
        <taxon>Chitinophagales</taxon>
        <taxon>Chitinophagaceae</taxon>
        <taxon>Flavisolibacter</taxon>
    </lineage>
</organism>
<evidence type="ECO:0000313" key="2">
    <source>
        <dbReference type="EMBL" id="ANE52897.1"/>
    </source>
</evidence>
<feature type="chain" id="PRO_5008001559" description="DUF4251 domain-containing protein" evidence="1">
    <location>
        <begin position="20"/>
        <end position="195"/>
    </location>
</feature>
<dbReference type="AlphaFoldDB" id="A0A172U1L8"/>
<keyword evidence="1" id="KW-0732">Signal</keyword>
<evidence type="ECO:0000313" key="3">
    <source>
        <dbReference type="Proteomes" id="UP000077177"/>
    </source>
</evidence>
<sequence length="195" mass="21409">MKKLFLLSIISLLTSAVFSQEFAKQVTTARSAYAAGKLDDSRFAMQQMLQEIDMVIGKEVLKILPTKMEDQMASTAKDQVMATSGFIGTSIHREYGTGDKMISLDLITNSPLIGTFNAILSVPFIANTGDQKVIKIDGYKAVVQKVGSNTDKPDYEVQLPLHNNLITFKAPGYTQDQVIKMANTIPATQIAKMLQ</sequence>